<accession>A0ABU6W1J0</accession>
<reference evidence="2 3" key="1">
    <citation type="journal article" date="2023" name="Plants (Basel)">
        <title>Bridging the Gap: Combining Genomics and Transcriptomics Approaches to Understand Stylosanthes scabra, an Orphan Legume from the Brazilian Caatinga.</title>
        <authorList>
            <person name="Ferreira-Neto J.R.C."/>
            <person name="da Silva M.D."/>
            <person name="Binneck E."/>
            <person name="de Melo N.F."/>
            <person name="da Silva R.H."/>
            <person name="de Melo A.L.T.M."/>
            <person name="Pandolfi V."/>
            <person name="Bustamante F.O."/>
            <person name="Brasileiro-Vidal A.C."/>
            <person name="Benko-Iseppon A.M."/>
        </authorList>
    </citation>
    <scope>NUCLEOTIDE SEQUENCE [LARGE SCALE GENOMIC DNA]</scope>
    <source>
        <tissue evidence="2">Leaves</tissue>
    </source>
</reference>
<feature type="non-terminal residue" evidence="2">
    <location>
        <position position="1"/>
    </location>
</feature>
<feature type="region of interest" description="Disordered" evidence="1">
    <location>
        <begin position="21"/>
        <end position="42"/>
    </location>
</feature>
<comment type="caution">
    <text evidence="2">The sequence shown here is derived from an EMBL/GenBank/DDBJ whole genome shotgun (WGS) entry which is preliminary data.</text>
</comment>
<dbReference type="EMBL" id="JASCZI010156481">
    <property type="protein sequence ID" value="MED6178601.1"/>
    <property type="molecule type" value="Genomic_DNA"/>
</dbReference>
<organism evidence="2 3">
    <name type="scientific">Stylosanthes scabra</name>
    <dbReference type="NCBI Taxonomy" id="79078"/>
    <lineage>
        <taxon>Eukaryota</taxon>
        <taxon>Viridiplantae</taxon>
        <taxon>Streptophyta</taxon>
        <taxon>Embryophyta</taxon>
        <taxon>Tracheophyta</taxon>
        <taxon>Spermatophyta</taxon>
        <taxon>Magnoliopsida</taxon>
        <taxon>eudicotyledons</taxon>
        <taxon>Gunneridae</taxon>
        <taxon>Pentapetalae</taxon>
        <taxon>rosids</taxon>
        <taxon>fabids</taxon>
        <taxon>Fabales</taxon>
        <taxon>Fabaceae</taxon>
        <taxon>Papilionoideae</taxon>
        <taxon>50 kb inversion clade</taxon>
        <taxon>dalbergioids sensu lato</taxon>
        <taxon>Dalbergieae</taxon>
        <taxon>Pterocarpus clade</taxon>
        <taxon>Stylosanthes</taxon>
    </lineage>
</organism>
<keyword evidence="3" id="KW-1185">Reference proteome</keyword>
<sequence>QATSQDPRIGVEVHAYAWKSHTSHDPESRLAKPKCAKTPPSLSQPRIGVEAHAYACEANSSCLKLTLEELNVTPSLLVQSRATHMRRTASICVEGKLSVQVFQDPRMCVEASICMEEVEAQPKL</sequence>
<evidence type="ECO:0000256" key="1">
    <source>
        <dbReference type="SAM" id="MobiDB-lite"/>
    </source>
</evidence>
<evidence type="ECO:0000313" key="3">
    <source>
        <dbReference type="Proteomes" id="UP001341840"/>
    </source>
</evidence>
<name>A0ABU6W1J0_9FABA</name>
<proteinExistence type="predicted"/>
<gene>
    <name evidence="2" type="ORF">PIB30_109172</name>
</gene>
<dbReference type="Proteomes" id="UP001341840">
    <property type="component" value="Unassembled WGS sequence"/>
</dbReference>
<protein>
    <submittedName>
        <fullName evidence="2">Uncharacterized protein</fullName>
    </submittedName>
</protein>
<evidence type="ECO:0000313" key="2">
    <source>
        <dbReference type="EMBL" id="MED6178601.1"/>
    </source>
</evidence>